<keyword evidence="2" id="KW-0732">Signal</keyword>
<dbReference type="SUPFAM" id="SSF51004">
    <property type="entry name" value="C-terminal (heme d1) domain of cytochrome cd1-nitrite reductase"/>
    <property type="match status" value="1"/>
</dbReference>
<dbReference type="SUPFAM" id="SSF53649">
    <property type="entry name" value="Alkaline phosphatase-like"/>
    <property type="match status" value="1"/>
</dbReference>
<dbReference type="Pfam" id="PF04185">
    <property type="entry name" value="Phosphoesterase"/>
    <property type="match status" value="1"/>
</dbReference>
<dbReference type="Pfam" id="PF00400">
    <property type="entry name" value="WD40"/>
    <property type="match status" value="1"/>
</dbReference>
<dbReference type="InterPro" id="IPR051200">
    <property type="entry name" value="Host-pathogen_enzymatic-act"/>
</dbReference>
<feature type="chain" id="PRO_5015468555" evidence="2">
    <location>
        <begin position="20"/>
        <end position="807"/>
    </location>
</feature>
<comment type="caution">
    <text evidence="3">The sequence shown here is derived from an EMBL/GenBank/DDBJ whole genome shotgun (WGS) entry which is preliminary data.</text>
</comment>
<name>A0A2T0RSM2_9BACT</name>
<accession>A0A2T0RSM2</accession>
<evidence type="ECO:0000313" key="4">
    <source>
        <dbReference type="Proteomes" id="UP000238375"/>
    </source>
</evidence>
<dbReference type="InterPro" id="IPR001680">
    <property type="entry name" value="WD40_rpt"/>
</dbReference>
<reference evidence="3 4" key="1">
    <citation type="submission" date="2018-03" db="EMBL/GenBank/DDBJ databases">
        <title>Genomic Encyclopedia of Archaeal and Bacterial Type Strains, Phase II (KMG-II): from individual species to whole genera.</title>
        <authorList>
            <person name="Goeker M."/>
        </authorList>
    </citation>
    <scope>NUCLEOTIDE SEQUENCE [LARGE SCALE GENOMIC DNA]</scope>
    <source>
        <strain evidence="3 4">DSM 28354</strain>
    </source>
</reference>
<dbReference type="PANTHER" id="PTHR47197:SF3">
    <property type="entry name" value="DIHYDRO-HEME D1 DEHYDROGENASE"/>
    <property type="match status" value="1"/>
</dbReference>
<proteinExistence type="predicted"/>
<dbReference type="EMBL" id="PVTE01000040">
    <property type="protein sequence ID" value="PRY24127.1"/>
    <property type="molecule type" value="Genomic_DNA"/>
</dbReference>
<dbReference type="RefSeq" id="WP_106140785.1">
    <property type="nucleotide sequence ID" value="NZ_PVTE01000040.1"/>
</dbReference>
<dbReference type="InterPro" id="IPR019405">
    <property type="entry name" value="Lactonase_7-beta_prop"/>
</dbReference>
<dbReference type="InterPro" id="IPR011964">
    <property type="entry name" value="YVTN_b-propeller_repeat"/>
</dbReference>
<dbReference type="InterPro" id="IPR007312">
    <property type="entry name" value="Phosphoesterase"/>
</dbReference>
<dbReference type="InterPro" id="IPR017850">
    <property type="entry name" value="Alkaline_phosphatase_core_sf"/>
</dbReference>
<dbReference type="GO" id="GO:0016788">
    <property type="term" value="F:hydrolase activity, acting on ester bonds"/>
    <property type="evidence" value="ECO:0007669"/>
    <property type="project" value="InterPro"/>
</dbReference>
<keyword evidence="1" id="KW-0378">Hydrolase</keyword>
<dbReference type="Gene3D" id="3.40.720.10">
    <property type="entry name" value="Alkaline Phosphatase, subunit A"/>
    <property type="match status" value="2"/>
</dbReference>
<feature type="signal peptide" evidence="2">
    <location>
        <begin position="1"/>
        <end position="19"/>
    </location>
</feature>
<dbReference type="OrthoDB" id="145213at2"/>
<dbReference type="Proteomes" id="UP000238375">
    <property type="component" value="Unassembled WGS sequence"/>
</dbReference>
<dbReference type="PANTHER" id="PTHR47197">
    <property type="entry name" value="PROTEIN NIRF"/>
    <property type="match status" value="1"/>
</dbReference>
<evidence type="ECO:0000256" key="2">
    <source>
        <dbReference type="SAM" id="SignalP"/>
    </source>
</evidence>
<keyword evidence="4" id="KW-1185">Reference proteome</keyword>
<dbReference type="InterPro" id="IPR011048">
    <property type="entry name" value="Haem_d1_sf"/>
</dbReference>
<dbReference type="Pfam" id="PF10282">
    <property type="entry name" value="Lactonase"/>
    <property type="match status" value="1"/>
</dbReference>
<dbReference type="NCBIfam" id="TIGR02276">
    <property type="entry name" value="beta_rpt_yvtn"/>
    <property type="match status" value="1"/>
</dbReference>
<gene>
    <name evidence="3" type="ORF">CLV58_14026</name>
</gene>
<protein>
    <submittedName>
        <fullName evidence="3">YVTN family beta-propeller protein</fullName>
    </submittedName>
</protein>
<sequence length="807" mass="88805">MHRCYVSLLLSLLTLSGLAQTTSPRSTTTTHQRLTLPNGWSLSPIGKSLPLGDLPLTTVVSPNGKRLAVTNNGQSTQSLQLIDIAGETVLSETVIGKSWVGLCFTPDGKRLLASGGNDNRVLIYDVSGDKLVKTDSVVLGKPWPNRISVAGLATDRTGQTLYAVTKDDSSLYVCDLGTRQVRERIKLPAEAYTCRLSPVSDEVYITVWGADKVIVYDPKTRKLTHEITTGSHPNDLVFSRNGKYLYVANANDNTVTVIDVKTRRVLESLNTALYPDAPAGSTPNGLALSADNKTLLVANADNNCLATFDVSQPGRSRSLGFIPTGWYPTSVQIVGKKVLVANGKGFSSQANPAGPNPYKRRESDTQYIAGLFKGTLSLFTMPTAAQLTGLTRQVYANTPYTKAREKTAVGENWPANSPIPKQVGAKTSPIKYVFYIIKENRTYDQVFGDMKEGNGDTSLCLFPEKVTPNQHALAREFVLLDNFYVDAEVSADGHNWSTAAYATDYVEKTWPTSYGGRGGTYDYEGSRPVAFPKRGFIWDYCKRAGIRYRSYGEFEAYSKRKNSALAGLFAPNYPDYDLSVKDVDRVEIWKHDLDSLIKINAVPNFSSIRLGNDHTSGARVGARTPAAFVADNDLAVGRLVDYLSKSPIWSESAVFVLEDDAQNGSDHVDAHRSPALVISPYTKRHHVEHTSYTTSGMLRTMELILGLPPMSQYDAGARPMYALFTDKADLTPYDHRPAQIDLDAKNTAMTEPARQSEKLDLRYADKIDDRLFNEIIWKAVRGEHAVMPAPRRGAFLTVSKKDDDDDD</sequence>
<evidence type="ECO:0000256" key="1">
    <source>
        <dbReference type="ARBA" id="ARBA00022801"/>
    </source>
</evidence>
<organism evidence="3 4">
    <name type="scientific">Spirosoma oryzae</name>
    <dbReference type="NCBI Taxonomy" id="1469603"/>
    <lineage>
        <taxon>Bacteria</taxon>
        <taxon>Pseudomonadati</taxon>
        <taxon>Bacteroidota</taxon>
        <taxon>Cytophagia</taxon>
        <taxon>Cytophagales</taxon>
        <taxon>Cytophagaceae</taxon>
        <taxon>Spirosoma</taxon>
    </lineage>
</organism>
<dbReference type="SMART" id="SM00320">
    <property type="entry name" value="WD40"/>
    <property type="match status" value="2"/>
</dbReference>
<dbReference type="Gene3D" id="2.130.10.10">
    <property type="entry name" value="YVTN repeat-like/Quinoprotein amine dehydrogenase"/>
    <property type="match status" value="2"/>
</dbReference>
<dbReference type="AlphaFoldDB" id="A0A2T0RSM2"/>
<dbReference type="InterPro" id="IPR015943">
    <property type="entry name" value="WD40/YVTN_repeat-like_dom_sf"/>
</dbReference>
<evidence type="ECO:0000313" key="3">
    <source>
        <dbReference type="EMBL" id="PRY24127.1"/>
    </source>
</evidence>